<dbReference type="RefSeq" id="WP_143102122.1">
    <property type="nucleotide sequence ID" value="NZ_FOMH01000017.1"/>
</dbReference>
<dbReference type="OrthoDB" id="1365103at2"/>
<gene>
    <name evidence="1" type="ORF">SAMN05216297_11744</name>
</gene>
<evidence type="ECO:0008006" key="3">
    <source>
        <dbReference type="Google" id="ProtNLM"/>
    </source>
</evidence>
<sequence length="149" mass="17908">MDKNGTIIIIDENKEDFSLFVQIFEEMNLKNELLHFINFHEAQTFLVSQQLKPFLFFSNILKFNGNCKQEDIDYKTIYKRFNSPCLFYSIFFSNCFVIDAYSTPTKSYFVKPYSEEKFKQVLNTIVQYWKAEKKPKPLTKEKKEKQNFL</sequence>
<keyword evidence="2" id="KW-1185">Reference proteome</keyword>
<evidence type="ECO:0000313" key="1">
    <source>
        <dbReference type="EMBL" id="SFD98627.1"/>
    </source>
</evidence>
<reference evidence="2" key="1">
    <citation type="submission" date="2016-10" db="EMBL/GenBank/DDBJ databases">
        <authorList>
            <person name="Varghese N."/>
            <person name="Submissions S."/>
        </authorList>
    </citation>
    <scope>NUCLEOTIDE SEQUENCE [LARGE SCALE GENOMIC DNA]</scope>
    <source>
        <strain evidence="2">CGMCC 1.10370</strain>
    </source>
</reference>
<accession>A0A1I1WU05</accession>
<evidence type="ECO:0000313" key="2">
    <source>
        <dbReference type="Proteomes" id="UP000199672"/>
    </source>
</evidence>
<dbReference type="InterPro" id="IPR011006">
    <property type="entry name" value="CheY-like_superfamily"/>
</dbReference>
<proteinExistence type="predicted"/>
<dbReference type="STRING" id="739143.SAMN05216297_11744"/>
<organism evidence="1 2">
    <name type="scientific">Flavobacterium phragmitis</name>
    <dbReference type="NCBI Taxonomy" id="739143"/>
    <lineage>
        <taxon>Bacteria</taxon>
        <taxon>Pseudomonadati</taxon>
        <taxon>Bacteroidota</taxon>
        <taxon>Flavobacteriia</taxon>
        <taxon>Flavobacteriales</taxon>
        <taxon>Flavobacteriaceae</taxon>
        <taxon>Flavobacterium</taxon>
    </lineage>
</organism>
<dbReference type="Proteomes" id="UP000199672">
    <property type="component" value="Unassembled WGS sequence"/>
</dbReference>
<dbReference type="AlphaFoldDB" id="A0A1I1WU05"/>
<dbReference type="EMBL" id="FOMH01000017">
    <property type="protein sequence ID" value="SFD98627.1"/>
    <property type="molecule type" value="Genomic_DNA"/>
</dbReference>
<protein>
    <recommendedName>
        <fullName evidence="3">Response regulator receiver domain-containing protein</fullName>
    </recommendedName>
</protein>
<name>A0A1I1WU05_9FLAO</name>
<dbReference type="SUPFAM" id="SSF52172">
    <property type="entry name" value="CheY-like"/>
    <property type="match status" value="1"/>
</dbReference>